<dbReference type="PANTHER" id="PTHR47926:SF492">
    <property type="entry name" value="DYW DOMAIN-CONTAINING PROTEIN"/>
    <property type="match status" value="1"/>
</dbReference>
<dbReference type="FunFam" id="1.25.40.10:FF:001050">
    <property type="entry name" value="Pentatricopeptide repeat-containing protein At2g33760"/>
    <property type="match status" value="1"/>
</dbReference>
<dbReference type="Pfam" id="PF13041">
    <property type="entry name" value="PPR_2"/>
    <property type="match status" value="1"/>
</dbReference>
<protein>
    <submittedName>
        <fullName evidence="7">Pentatricopeptide repeat-containing protein At1g04840-like</fullName>
    </submittedName>
</protein>
<feature type="region of interest" description="Disordered" evidence="4">
    <location>
        <begin position="51"/>
        <end position="148"/>
    </location>
</feature>
<dbReference type="InterPro" id="IPR002885">
    <property type="entry name" value="PPR_rpt"/>
</dbReference>
<feature type="domain" description="DYW" evidence="5">
    <location>
        <begin position="478"/>
        <end position="571"/>
    </location>
</feature>
<dbReference type="InterPro" id="IPR046849">
    <property type="entry name" value="E2_motif"/>
</dbReference>
<dbReference type="OrthoDB" id="185373at2759"/>
<dbReference type="Pfam" id="PF01535">
    <property type="entry name" value="PPR"/>
    <property type="match status" value="2"/>
</dbReference>
<dbReference type="PANTHER" id="PTHR47926">
    <property type="entry name" value="PENTATRICOPEPTIDE REPEAT-CONTAINING PROTEIN"/>
    <property type="match status" value="1"/>
</dbReference>
<dbReference type="Pfam" id="PF14432">
    <property type="entry name" value="DYW_deaminase"/>
    <property type="match status" value="1"/>
</dbReference>
<dbReference type="Proteomes" id="UP000515123">
    <property type="component" value="Linkage group 1"/>
</dbReference>
<accession>A0A6P5GXP8</accession>
<dbReference type="InterPro" id="IPR046848">
    <property type="entry name" value="E_motif"/>
</dbReference>
<dbReference type="GO" id="GO:0009451">
    <property type="term" value="P:RNA modification"/>
    <property type="evidence" value="ECO:0007669"/>
    <property type="project" value="InterPro"/>
</dbReference>
<reference evidence="7" key="2">
    <citation type="submission" date="2025-08" db="UniProtKB">
        <authorList>
            <consortium name="RefSeq"/>
        </authorList>
    </citation>
    <scope>IDENTIFICATION</scope>
    <source>
        <tissue evidence="7">Leaf</tissue>
    </source>
</reference>
<dbReference type="InterPro" id="IPR032867">
    <property type="entry name" value="DYW_dom"/>
</dbReference>
<dbReference type="FunFam" id="1.25.40.10:FF:000231">
    <property type="entry name" value="Pentatricopeptide repeat-containing protein chloroplastic"/>
    <property type="match status" value="1"/>
</dbReference>
<feature type="compositionally biased region" description="Low complexity" evidence="4">
    <location>
        <begin position="51"/>
        <end position="69"/>
    </location>
</feature>
<evidence type="ECO:0000313" key="6">
    <source>
        <dbReference type="Proteomes" id="UP000515123"/>
    </source>
</evidence>
<evidence type="ECO:0000256" key="1">
    <source>
        <dbReference type="ARBA" id="ARBA00022737"/>
    </source>
</evidence>
<proteinExistence type="predicted"/>
<reference evidence="6" key="1">
    <citation type="journal article" date="2015" name="Nat. Genet.">
        <title>The pineapple genome and the evolution of CAM photosynthesis.</title>
        <authorList>
            <person name="Ming R."/>
            <person name="VanBuren R."/>
            <person name="Wai C.M."/>
            <person name="Tang H."/>
            <person name="Schatz M.C."/>
            <person name="Bowers J.E."/>
            <person name="Lyons E."/>
            <person name="Wang M.L."/>
            <person name="Chen J."/>
            <person name="Biggers E."/>
            <person name="Zhang J."/>
            <person name="Huang L."/>
            <person name="Zhang L."/>
            <person name="Miao W."/>
            <person name="Zhang J."/>
            <person name="Ye Z."/>
            <person name="Miao C."/>
            <person name="Lin Z."/>
            <person name="Wang H."/>
            <person name="Zhou H."/>
            <person name="Yim W.C."/>
            <person name="Priest H.D."/>
            <person name="Zheng C."/>
            <person name="Woodhouse M."/>
            <person name="Edger P.P."/>
            <person name="Guyot R."/>
            <person name="Guo H.B."/>
            <person name="Guo H."/>
            <person name="Zheng G."/>
            <person name="Singh R."/>
            <person name="Sharma A."/>
            <person name="Min X."/>
            <person name="Zheng Y."/>
            <person name="Lee H."/>
            <person name="Gurtowski J."/>
            <person name="Sedlazeck F.J."/>
            <person name="Harkess A."/>
            <person name="McKain M.R."/>
            <person name="Liao Z."/>
            <person name="Fang J."/>
            <person name="Liu J."/>
            <person name="Zhang X."/>
            <person name="Zhang Q."/>
            <person name="Hu W."/>
            <person name="Qin Y."/>
            <person name="Wang K."/>
            <person name="Chen L.Y."/>
            <person name="Shirley N."/>
            <person name="Lin Y.R."/>
            <person name="Liu L.Y."/>
            <person name="Hernandez A.G."/>
            <person name="Wright C.L."/>
            <person name="Bulone V."/>
            <person name="Tuskan G.A."/>
            <person name="Heath K."/>
            <person name="Zee F."/>
            <person name="Moore P.H."/>
            <person name="Sunkar R."/>
            <person name="Leebens-Mack J.H."/>
            <person name="Mockler T."/>
            <person name="Bennetzen J.L."/>
            <person name="Freeling M."/>
            <person name="Sankoff D."/>
            <person name="Paterson A.H."/>
            <person name="Zhu X."/>
            <person name="Yang X."/>
            <person name="Smith J.A."/>
            <person name="Cushman J.C."/>
            <person name="Paull R.E."/>
            <person name="Yu Q."/>
        </authorList>
    </citation>
    <scope>NUCLEOTIDE SEQUENCE [LARGE SCALE GENOMIC DNA]</scope>
    <source>
        <strain evidence="6">cv. F153</strain>
    </source>
</reference>
<dbReference type="GO" id="GO:0003723">
    <property type="term" value="F:RNA binding"/>
    <property type="evidence" value="ECO:0007669"/>
    <property type="project" value="InterPro"/>
</dbReference>
<dbReference type="GeneID" id="109725592"/>
<feature type="compositionally biased region" description="Pro residues" evidence="4">
    <location>
        <begin position="112"/>
        <end position="123"/>
    </location>
</feature>
<dbReference type="RefSeq" id="XP_020110455.1">
    <property type="nucleotide sequence ID" value="XM_020254866.1"/>
</dbReference>
<dbReference type="Gene3D" id="1.25.40.10">
    <property type="entry name" value="Tetratricopeptide repeat domain"/>
    <property type="match status" value="2"/>
</dbReference>
<dbReference type="InterPro" id="IPR011990">
    <property type="entry name" value="TPR-like_helical_dom_sf"/>
</dbReference>
<evidence type="ECO:0000256" key="3">
    <source>
        <dbReference type="PROSITE-ProRule" id="PRU00708"/>
    </source>
</evidence>
<keyword evidence="2" id="KW-0809">Transit peptide</keyword>
<sequence>MISPSPPPPPRVSWERDLLGLIRACSSSPPLLKQIHSHLLRRHLLRRHPRLSLASSAPPRSLSLYPSSPHTASPPLLPPLRGRRLRRAAPVSTKPRSAPRLQPLLWNVSPLRPLPPRRPPRPAPFRAMPCRTLASGTPPPRTAPPRRVRRRRAHLFDRMPRQKRRLLDHAVAGYSRNGDNERAVRAFEAMMPRRRPNEFAPAAALSACARMGALEIGIRIHNYVRDNNFSADGAVGTALVDMYAKCGRIDCAGRVFDGMSQRDVLTWTAMIMGWAVHGHWQKALQCFEDMKCSCIEPDEGVFLAVLMACSHSGKVEKGLEIFDTMTQEYRIEPTVKHYTCMVDLFGRAGRLEEALDYIKSMPVEPDFVVWGALFTACRAHKNVEMSEFASNKLLELKPSHHGSYIFLSNMYAGAGRWEDVEKVRVSMKDRGVEKAPGWSCIELEGKAHNFVAGDRSHPRSKDIYCKLEELEVKAREKGYEPNTEWVLHNIEEEDKEDSLGCHSEKLALALGLLSAPKGEVVIRIVKNLRVCGDCHSLMKFASELYGREIVLRDLKRFHHFQDGQCSCGDYW</sequence>
<dbReference type="PROSITE" id="PS51375">
    <property type="entry name" value="PPR"/>
    <property type="match status" value="1"/>
</dbReference>
<keyword evidence="1" id="KW-0677">Repeat</keyword>
<keyword evidence="6" id="KW-1185">Reference proteome</keyword>
<dbReference type="Pfam" id="PF20430">
    <property type="entry name" value="Eplus_motif"/>
    <property type="match status" value="1"/>
</dbReference>
<evidence type="ECO:0000256" key="2">
    <source>
        <dbReference type="ARBA" id="ARBA00022946"/>
    </source>
</evidence>
<gene>
    <name evidence="7" type="primary">LOC109725592</name>
</gene>
<name>A0A6P5GXP8_ANACO</name>
<dbReference type="InterPro" id="IPR046960">
    <property type="entry name" value="PPR_At4g14850-like_plant"/>
</dbReference>
<evidence type="ECO:0000313" key="7">
    <source>
        <dbReference type="RefSeq" id="XP_020110455.1"/>
    </source>
</evidence>
<evidence type="ECO:0000259" key="5">
    <source>
        <dbReference type="Pfam" id="PF14432"/>
    </source>
</evidence>
<evidence type="ECO:0000256" key="4">
    <source>
        <dbReference type="SAM" id="MobiDB-lite"/>
    </source>
</evidence>
<organism evidence="6 7">
    <name type="scientific">Ananas comosus</name>
    <name type="common">Pineapple</name>
    <name type="synonym">Ananas ananas</name>
    <dbReference type="NCBI Taxonomy" id="4615"/>
    <lineage>
        <taxon>Eukaryota</taxon>
        <taxon>Viridiplantae</taxon>
        <taxon>Streptophyta</taxon>
        <taxon>Embryophyta</taxon>
        <taxon>Tracheophyta</taxon>
        <taxon>Spermatophyta</taxon>
        <taxon>Magnoliopsida</taxon>
        <taxon>Liliopsida</taxon>
        <taxon>Poales</taxon>
        <taxon>Bromeliaceae</taxon>
        <taxon>Bromelioideae</taxon>
        <taxon>Ananas</taxon>
    </lineage>
</organism>
<dbReference type="NCBIfam" id="TIGR00756">
    <property type="entry name" value="PPR"/>
    <property type="match status" value="2"/>
</dbReference>
<dbReference type="AlphaFoldDB" id="A0A6P5GXP8"/>
<dbReference type="GO" id="GO:0031425">
    <property type="term" value="P:chloroplast RNA processing"/>
    <property type="evidence" value="ECO:0007669"/>
    <property type="project" value="UniProtKB-ARBA"/>
</dbReference>
<dbReference type="GO" id="GO:0008270">
    <property type="term" value="F:zinc ion binding"/>
    <property type="evidence" value="ECO:0007669"/>
    <property type="project" value="InterPro"/>
</dbReference>
<dbReference type="Pfam" id="PF20431">
    <property type="entry name" value="E_motif"/>
    <property type="match status" value="1"/>
</dbReference>
<feature type="repeat" description="PPR" evidence="3">
    <location>
        <begin position="263"/>
        <end position="297"/>
    </location>
</feature>